<name>A0AAN7TTL2_9MYCE</name>
<reference evidence="1 2" key="1">
    <citation type="submission" date="2023-11" db="EMBL/GenBank/DDBJ databases">
        <title>Dfirmibasis_genome.</title>
        <authorList>
            <person name="Edelbroek B."/>
            <person name="Kjellin J."/>
            <person name="Jerlstrom-Hultqvist J."/>
            <person name="Soderbom F."/>
        </authorList>
    </citation>
    <scope>NUCLEOTIDE SEQUENCE [LARGE SCALE GENOMIC DNA]</scope>
    <source>
        <strain evidence="1 2">TNS-C-14</strain>
    </source>
</reference>
<dbReference type="AlphaFoldDB" id="A0AAN7TTL2"/>
<accession>A0AAN7TTL2</accession>
<protein>
    <recommendedName>
        <fullName evidence="3">F-box domain-containing protein</fullName>
    </recommendedName>
</protein>
<proteinExistence type="predicted"/>
<comment type="caution">
    <text evidence="1">The sequence shown here is derived from an EMBL/GenBank/DDBJ whole genome shotgun (WGS) entry which is preliminary data.</text>
</comment>
<sequence>MNNYQNKDRPITDKIESIRKLKTTTINKDSNNIDIKLNNLVFIDLLVYLLYDVSFKRILEISLLSKSIFKSVQQTISHQQLSIKFFPNIDHLIVFMNNDIYNDLNSSNKEPVLKKRNIQSPPRTPKYYSARNIRGEVNNRYKYKIIQYKDIENLYCTYKREFTNSGINHFKMIKQHLKTITNGDSCSSISSGNDSDSNNDSGSSDNYRNKLKHVIFVNRVWADTYNMNPTCNGFFKFNKIRLYWNDATFPCSSTGEYYDYDFRENNILFEYSFEFLKRYNPKNIDITTTSETKDYNTLDLQKINNIFNCETIKKIKFKHHETPSSFFLQSIKSSSSSSSVIKSLHLRFPNFVQEINEYINEDSVDLIKKLLNLDHYGEHDSALLGKEELVGEFLKECNISNNTTLMELIILKPVNYDYFILNDSTFLLESLIGNKTLTTLGLSAFVIRKEIKNYNFSPSLKQTKLIRKPIVESSSKTLSPLIEIPTITTLHCEFHSIITFLQHCNDNSNIKHLIVTSDEYLYNNKYYLEEFKEDSVFNDDEIQYISNFLKQNKSLQYLEIKLDQIKEKWNIFKDTDKILHFFKNYFGSKKKK</sequence>
<evidence type="ECO:0008006" key="3">
    <source>
        <dbReference type="Google" id="ProtNLM"/>
    </source>
</evidence>
<evidence type="ECO:0000313" key="1">
    <source>
        <dbReference type="EMBL" id="KAK5575083.1"/>
    </source>
</evidence>
<dbReference type="EMBL" id="JAVFKY010000006">
    <property type="protein sequence ID" value="KAK5575083.1"/>
    <property type="molecule type" value="Genomic_DNA"/>
</dbReference>
<keyword evidence="2" id="KW-1185">Reference proteome</keyword>
<evidence type="ECO:0000313" key="2">
    <source>
        <dbReference type="Proteomes" id="UP001344447"/>
    </source>
</evidence>
<dbReference type="Proteomes" id="UP001344447">
    <property type="component" value="Unassembled WGS sequence"/>
</dbReference>
<organism evidence="1 2">
    <name type="scientific">Dictyostelium firmibasis</name>
    <dbReference type="NCBI Taxonomy" id="79012"/>
    <lineage>
        <taxon>Eukaryota</taxon>
        <taxon>Amoebozoa</taxon>
        <taxon>Evosea</taxon>
        <taxon>Eumycetozoa</taxon>
        <taxon>Dictyostelia</taxon>
        <taxon>Dictyosteliales</taxon>
        <taxon>Dictyosteliaceae</taxon>
        <taxon>Dictyostelium</taxon>
    </lineage>
</organism>
<gene>
    <name evidence="1" type="ORF">RB653_010339</name>
</gene>